<evidence type="ECO:0000256" key="2">
    <source>
        <dbReference type="PROSITE-ProRule" id="PRU00703"/>
    </source>
</evidence>
<evidence type="ECO:0000313" key="6">
    <source>
        <dbReference type="Proteomes" id="UP000571554"/>
    </source>
</evidence>
<dbReference type="PROSITE" id="PS51371">
    <property type="entry name" value="CBS"/>
    <property type="match status" value="2"/>
</dbReference>
<evidence type="ECO:0000259" key="3">
    <source>
        <dbReference type="PROSITE" id="PS50914"/>
    </source>
</evidence>
<dbReference type="PANTHER" id="PTHR43080">
    <property type="entry name" value="CBS DOMAIN-CONTAINING PROTEIN CBSX3, MITOCHONDRIAL"/>
    <property type="match status" value="1"/>
</dbReference>
<dbReference type="PROSITE" id="PS50914">
    <property type="entry name" value="BON"/>
    <property type="match status" value="1"/>
</dbReference>
<dbReference type="RefSeq" id="WP_311675155.1">
    <property type="nucleotide sequence ID" value="NZ_JACHBW010000034.1"/>
</dbReference>
<comment type="caution">
    <text evidence="5">The sequence shown here is derived from an EMBL/GenBank/DDBJ whole genome shotgun (WGS) entry which is preliminary data.</text>
</comment>
<dbReference type="Pfam" id="PF04972">
    <property type="entry name" value="BON"/>
    <property type="match status" value="1"/>
</dbReference>
<proteinExistence type="predicted"/>
<dbReference type="EMBL" id="JACHBW010000034">
    <property type="protein sequence ID" value="MBB6106898.1"/>
    <property type="molecule type" value="Genomic_DNA"/>
</dbReference>
<dbReference type="PANTHER" id="PTHR43080:SF26">
    <property type="entry name" value="REGULATORY PROTEIN"/>
    <property type="match status" value="1"/>
</dbReference>
<dbReference type="InterPro" id="IPR046342">
    <property type="entry name" value="CBS_dom_sf"/>
</dbReference>
<feature type="domain" description="CBS" evidence="4">
    <location>
        <begin position="42"/>
        <end position="100"/>
    </location>
</feature>
<dbReference type="PIRSF" id="PIRSF036990">
    <property type="entry name" value="UCP036990_CBS_BON"/>
    <property type="match status" value="1"/>
</dbReference>
<protein>
    <submittedName>
        <fullName evidence="5">CBS domain-containing protein</fullName>
    </submittedName>
</protein>
<dbReference type="InterPro" id="IPR051257">
    <property type="entry name" value="Diverse_CBS-Domain"/>
</dbReference>
<feature type="domain" description="BON" evidence="3">
    <location>
        <begin position="192"/>
        <end position="259"/>
    </location>
</feature>
<sequence>MRIELCLNRLTEINCKCALRARLAVTNPFDLGSTLMQASDIMTTEVISVPVSASVFDVAELMAKHHISGLPVLGDDGKIAGMVSEGDLLHRVETGTGKPQRSWFAEFLYSTRRLATEYLKEHALKVSDVMTANVVSVLPQTPLADVADLLQRHRIKRVPVVVDGKVLGIVSRSNLVQALARAAQGPSGALASDEALRQHVVQVLGGHRWAMAAEDVVVKDGIVHLWGTVTSEEERRAICVSAERVIGVKGVEDHLGYPTYFTPM</sequence>
<dbReference type="Pfam" id="PF00571">
    <property type="entry name" value="CBS"/>
    <property type="match status" value="2"/>
</dbReference>
<dbReference type="SMART" id="SM00116">
    <property type="entry name" value="CBS"/>
    <property type="match status" value="2"/>
</dbReference>
<dbReference type="AlphaFoldDB" id="A0A7W9U4L9"/>
<dbReference type="SUPFAM" id="SSF54631">
    <property type="entry name" value="CBS-domain pair"/>
    <property type="match status" value="1"/>
</dbReference>
<keyword evidence="6" id="KW-1185">Reference proteome</keyword>
<reference evidence="5 6" key="1">
    <citation type="submission" date="2020-08" db="EMBL/GenBank/DDBJ databases">
        <title>Above-ground endophytic microbial communities from plants in different locations in the United States.</title>
        <authorList>
            <person name="Frank C."/>
        </authorList>
    </citation>
    <scope>NUCLEOTIDE SEQUENCE [LARGE SCALE GENOMIC DNA]</scope>
    <source>
        <strain evidence="5 6">WP4_2_2</strain>
    </source>
</reference>
<evidence type="ECO:0000259" key="4">
    <source>
        <dbReference type="PROSITE" id="PS51371"/>
    </source>
</evidence>
<dbReference type="InterPro" id="IPR007055">
    <property type="entry name" value="BON_dom"/>
</dbReference>
<dbReference type="Gene3D" id="3.10.580.10">
    <property type="entry name" value="CBS-domain"/>
    <property type="match status" value="1"/>
</dbReference>
<organism evidence="5 6">
    <name type="scientific">Paraburkholderia bannensis</name>
    <dbReference type="NCBI Taxonomy" id="765414"/>
    <lineage>
        <taxon>Bacteria</taxon>
        <taxon>Pseudomonadati</taxon>
        <taxon>Pseudomonadota</taxon>
        <taxon>Betaproteobacteria</taxon>
        <taxon>Burkholderiales</taxon>
        <taxon>Burkholderiaceae</taxon>
        <taxon>Paraburkholderia</taxon>
    </lineage>
</organism>
<evidence type="ECO:0000256" key="1">
    <source>
        <dbReference type="ARBA" id="ARBA00023122"/>
    </source>
</evidence>
<dbReference type="CDD" id="cd04586">
    <property type="entry name" value="CBS_pair_BON_assoc"/>
    <property type="match status" value="1"/>
</dbReference>
<evidence type="ECO:0000313" key="5">
    <source>
        <dbReference type="EMBL" id="MBB6106898.1"/>
    </source>
</evidence>
<dbReference type="InterPro" id="IPR017080">
    <property type="entry name" value="UCP036990_CBS_BON"/>
</dbReference>
<gene>
    <name evidence="5" type="ORF">F4827_006777</name>
</gene>
<name>A0A7W9U4L9_9BURK</name>
<dbReference type="InterPro" id="IPR000644">
    <property type="entry name" value="CBS_dom"/>
</dbReference>
<accession>A0A7W9U4L9</accession>
<dbReference type="Proteomes" id="UP000571554">
    <property type="component" value="Unassembled WGS sequence"/>
</dbReference>
<feature type="domain" description="CBS" evidence="4">
    <location>
        <begin position="130"/>
        <end position="187"/>
    </location>
</feature>
<dbReference type="Gene3D" id="3.30.1340.30">
    <property type="match status" value="1"/>
</dbReference>
<keyword evidence="1 2" id="KW-0129">CBS domain</keyword>